<organism evidence="6 7">
    <name type="scientific">Jiella sonneratiae</name>
    <dbReference type="NCBI Taxonomy" id="2816856"/>
    <lineage>
        <taxon>Bacteria</taxon>
        <taxon>Pseudomonadati</taxon>
        <taxon>Pseudomonadota</taxon>
        <taxon>Alphaproteobacteria</taxon>
        <taxon>Hyphomicrobiales</taxon>
        <taxon>Aurantimonadaceae</taxon>
        <taxon>Jiella</taxon>
    </lineage>
</organism>
<dbReference type="Pfam" id="PF12852">
    <property type="entry name" value="Cupin_6"/>
    <property type="match status" value="1"/>
</dbReference>
<name>A0ABS3J5V8_9HYPH</name>
<evidence type="ECO:0000313" key="6">
    <source>
        <dbReference type="EMBL" id="MBO0904525.1"/>
    </source>
</evidence>
<accession>A0ABS3J5V8</accession>
<dbReference type="SUPFAM" id="SSF51215">
    <property type="entry name" value="Regulatory protein AraC"/>
    <property type="match status" value="1"/>
</dbReference>
<dbReference type="InterPro" id="IPR018060">
    <property type="entry name" value="HTH_AraC"/>
</dbReference>
<dbReference type="Pfam" id="PF12833">
    <property type="entry name" value="HTH_18"/>
    <property type="match status" value="1"/>
</dbReference>
<dbReference type="RefSeq" id="WP_207351164.1">
    <property type="nucleotide sequence ID" value="NZ_JAFMPY010000012.1"/>
</dbReference>
<dbReference type="SMART" id="SM00342">
    <property type="entry name" value="HTH_ARAC"/>
    <property type="match status" value="1"/>
</dbReference>
<evidence type="ECO:0000313" key="7">
    <source>
        <dbReference type="Proteomes" id="UP000664288"/>
    </source>
</evidence>
<evidence type="ECO:0000256" key="3">
    <source>
        <dbReference type="ARBA" id="ARBA00023159"/>
    </source>
</evidence>
<gene>
    <name evidence="6" type="ORF">J1C47_12830</name>
</gene>
<dbReference type="PANTHER" id="PTHR46796:SF7">
    <property type="entry name" value="ARAC FAMILY TRANSCRIPTIONAL REGULATOR"/>
    <property type="match status" value="1"/>
</dbReference>
<feature type="domain" description="HTH araC/xylS-type" evidence="5">
    <location>
        <begin position="229"/>
        <end position="327"/>
    </location>
</feature>
<dbReference type="EMBL" id="JAFMPY010000012">
    <property type="protein sequence ID" value="MBO0904525.1"/>
    <property type="molecule type" value="Genomic_DNA"/>
</dbReference>
<dbReference type="PROSITE" id="PS01124">
    <property type="entry name" value="HTH_ARAC_FAMILY_2"/>
    <property type="match status" value="1"/>
</dbReference>
<protein>
    <submittedName>
        <fullName evidence="6">AraC family transcriptional regulator</fullName>
    </submittedName>
</protein>
<dbReference type="PANTHER" id="PTHR46796">
    <property type="entry name" value="HTH-TYPE TRANSCRIPTIONAL ACTIVATOR RHAS-RELATED"/>
    <property type="match status" value="1"/>
</dbReference>
<evidence type="ECO:0000259" key="5">
    <source>
        <dbReference type="PROSITE" id="PS01124"/>
    </source>
</evidence>
<keyword evidence="4" id="KW-0804">Transcription</keyword>
<dbReference type="PROSITE" id="PS00041">
    <property type="entry name" value="HTH_ARAC_FAMILY_1"/>
    <property type="match status" value="1"/>
</dbReference>
<evidence type="ECO:0000256" key="4">
    <source>
        <dbReference type="ARBA" id="ARBA00023163"/>
    </source>
</evidence>
<evidence type="ECO:0000256" key="1">
    <source>
        <dbReference type="ARBA" id="ARBA00023015"/>
    </source>
</evidence>
<dbReference type="SUPFAM" id="SSF46689">
    <property type="entry name" value="Homeodomain-like"/>
    <property type="match status" value="2"/>
</dbReference>
<dbReference type="InterPro" id="IPR018062">
    <property type="entry name" value="HTH_AraC-typ_CS"/>
</dbReference>
<keyword evidence="2" id="KW-0238">DNA-binding</keyword>
<sequence>MSLAATPELLTRNPRTGVVGDLLSEALRRVRITGSMQYCFMPSGEWATDASPAPYKPRDSIGFHIVAGGTCWLEFEGERTTLVEGDIAAFPFGTGHAIGVGDGGPLIDPGRDLPPGPWGEVPVLRYGRGAHELRMLCGYIQCEAMDFLPFRNVLPTFIHVRTLGSTHDDWLAQTIRQIVIEVDNPIRGGGSVLERLTEVTFLEVLRRQFLPEDVQGSGWLAAVHDPALGRCLSLIHAEPTRDWTVIELARASGLSRSALAEHFAGCLGISPIRYLRDWRLYLASLRLRHSVDAIVVIAQEAGYGTEAAFNRAFAKRFGIPPAEWRRTQSALGASGASAVRAAAPRSASVRIAKTTARRP</sequence>
<dbReference type="InterPro" id="IPR050204">
    <property type="entry name" value="AraC_XylS_family_regulators"/>
</dbReference>
<reference evidence="6 7" key="1">
    <citation type="submission" date="2021-03" db="EMBL/GenBank/DDBJ databases">
        <title>Whole genome sequence of Jiella sp. MQZ13P-4.</title>
        <authorList>
            <person name="Tuo L."/>
        </authorList>
    </citation>
    <scope>NUCLEOTIDE SEQUENCE [LARGE SCALE GENOMIC DNA]</scope>
    <source>
        <strain evidence="6 7">MQZ13P-4</strain>
    </source>
</reference>
<dbReference type="Gene3D" id="1.10.10.60">
    <property type="entry name" value="Homeodomain-like"/>
    <property type="match status" value="1"/>
</dbReference>
<dbReference type="InterPro" id="IPR037923">
    <property type="entry name" value="HTH-like"/>
</dbReference>
<keyword evidence="7" id="KW-1185">Reference proteome</keyword>
<keyword evidence="3" id="KW-0010">Activator</keyword>
<proteinExistence type="predicted"/>
<dbReference type="Proteomes" id="UP000664288">
    <property type="component" value="Unassembled WGS sequence"/>
</dbReference>
<dbReference type="InterPro" id="IPR032783">
    <property type="entry name" value="AraC_lig"/>
</dbReference>
<dbReference type="InterPro" id="IPR009057">
    <property type="entry name" value="Homeodomain-like_sf"/>
</dbReference>
<keyword evidence="1" id="KW-0805">Transcription regulation</keyword>
<comment type="caution">
    <text evidence="6">The sequence shown here is derived from an EMBL/GenBank/DDBJ whole genome shotgun (WGS) entry which is preliminary data.</text>
</comment>
<evidence type="ECO:0000256" key="2">
    <source>
        <dbReference type="ARBA" id="ARBA00023125"/>
    </source>
</evidence>